<dbReference type="Pfam" id="PF00400">
    <property type="entry name" value="WD40"/>
    <property type="match status" value="4"/>
</dbReference>
<feature type="compositionally biased region" description="Basic and acidic residues" evidence="4">
    <location>
        <begin position="726"/>
        <end position="736"/>
    </location>
</feature>
<dbReference type="InterPro" id="IPR019775">
    <property type="entry name" value="WD40_repeat_CS"/>
</dbReference>
<dbReference type="Gene3D" id="2.130.10.10">
    <property type="entry name" value="YVTN repeat-like/Quinoprotein amine dehydrogenase"/>
    <property type="match status" value="2"/>
</dbReference>
<dbReference type="SUPFAM" id="SSF50978">
    <property type="entry name" value="WD40 repeat-like"/>
    <property type="match status" value="1"/>
</dbReference>
<dbReference type="PANTHER" id="PTHR19862:SF14">
    <property type="entry name" value="WD REPEAT-CONTAINING PROTEIN 48"/>
    <property type="match status" value="1"/>
</dbReference>
<feature type="compositionally biased region" description="Low complexity" evidence="4">
    <location>
        <begin position="1019"/>
        <end position="1032"/>
    </location>
</feature>
<gene>
    <name evidence="5" type="ORF">EJ06DRAFT_542644</name>
</gene>
<dbReference type="CDD" id="cd17041">
    <property type="entry name" value="Ubl_WDR48"/>
    <property type="match status" value="1"/>
</dbReference>
<evidence type="ECO:0000256" key="3">
    <source>
        <dbReference type="PROSITE-ProRule" id="PRU00221"/>
    </source>
</evidence>
<dbReference type="GO" id="GO:0043130">
    <property type="term" value="F:ubiquitin binding"/>
    <property type="evidence" value="ECO:0007669"/>
    <property type="project" value="TreeGrafter"/>
</dbReference>
<proteinExistence type="predicted"/>
<feature type="compositionally biased region" description="Low complexity" evidence="4">
    <location>
        <begin position="679"/>
        <end position="696"/>
    </location>
</feature>
<keyword evidence="1 3" id="KW-0853">WD repeat</keyword>
<dbReference type="GO" id="GO:0000724">
    <property type="term" value="P:double-strand break repair via homologous recombination"/>
    <property type="evidence" value="ECO:0007669"/>
    <property type="project" value="TreeGrafter"/>
</dbReference>
<feature type="region of interest" description="Disordered" evidence="4">
    <location>
        <begin position="1011"/>
        <end position="1050"/>
    </location>
</feature>
<organism evidence="5 6">
    <name type="scientific">Trichodelitschia bisporula</name>
    <dbReference type="NCBI Taxonomy" id="703511"/>
    <lineage>
        <taxon>Eukaryota</taxon>
        <taxon>Fungi</taxon>
        <taxon>Dikarya</taxon>
        <taxon>Ascomycota</taxon>
        <taxon>Pezizomycotina</taxon>
        <taxon>Dothideomycetes</taxon>
        <taxon>Dothideomycetes incertae sedis</taxon>
        <taxon>Phaeotrichales</taxon>
        <taxon>Phaeotrichaceae</taxon>
        <taxon>Trichodelitschia</taxon>
    </lineage>
</organism>
<feature type="region of interest" description="Disordered" evidence="4">
    <location>
        <begin position="631"/>
        <end position="781"/>
    </location>
</feature>
<feature type="repeat" description="WD" evidence="3">
    <location>
        <begin position="218"/>
        <end position="259"/>
    </location>
</feature>
<dbReference type="PANTHER" id="PTHR19862">
    <property type="entry name" value="WD REPEAT-CONTAINING PROTEIN 48"/>
    <property type="match status" value="1"/>
</dbReference>
<dbReference type="SMART" id="SM00320">
    <property type="entry name" value="WD40"/>
    <property type="match status" value="8"/>
</dbReference>
<dbReference type="Proteomes" id="UP000799640">
    <property type="component" value="Unassembled WGS sequence"/>
</dbReference>
<reference evidence="5" key="1">
    <citation type="journal article" date="2020" name="Stud. Mycol.">
        <title>101 Dothideomycetes genomes: a test case for predicting lifestyles and emergence of pathogens.</title>
        <authorList>
            <person name="Haridas S."/>
            <person name="Albert R."/>
            <person name="Binder M."/>
            <person name="Bloem J."/>
            <person name="Labutti K."/>
            <person name="Salamov A."/>
            <person name="Andreopoulos B."/>
            <person name="Baker S."/>
            <person name="Barry K."/>
            <person name="Bills G."/>
            <person name="Bluhm B."/>
            <person name="Cannon C."/>
            <person name="Castanera R."/>
            <person name="Culley D."/>
            <person name="Daum C."/>
            <person name="Ezra D."/>
            <person name="Gonzalez J."/>
            <person name="Henrissat B."/>
            <person name="Kuo A."/>
            <person name="Liang C."/>
            <person name="Lipzen A."/>
            <person name="Lutzoni F."/>
            <person name="Magnuson J."/>
            <person name="Mondo S."/>
            <person name="Nolan M."/>
            <person name="Ohm R."/>
            <person name="Pangilinan J."/>
            <person name="Park H.-J."/>
            <person name="Ramirez L."/>
            <person name="Alfaro M."/>
            <person name="Sun H."/>
            <person name="Tritt A."/>
            <person name="Yoshinaga Y."/>
            <person name="Zwiers L.-H."/>
            <person name="Turgeon B."/>
            <person name="Goodwin S."/>
            <person name="Spatafora J."/>
            <person name="Crous P."/>
            <person name="Grigoriev I."/>
        </authorList>
    </citation>
    <scope>NUCLEOTIDE SEQUENCE</scope>
    <source>
        <strain evidence="5">CBS 262.69</strain>
    </source>
</reference>
<feature type="repeat" description="WD" evidence="3">
    <location>
        <begin position="19"/>
        <end position="53"/>
    </location>
</feature>
<dbReference type="PROSITE" id="PS50082">
    <property type="entry name" value="WD_REPEATS_2"/>
    <property type="match status" value="5"/>
</dbReference>
<feature type="repeat" description="WD" evidence="3">
    <location>
        <begin position="178"/>
        <end position="217"/>
    </location>
</feature>
<evidence type="ECO:0000313" key="5">
    <source>
        <dbReference type="EMBL" id="KAF2401283.1"/>
    </source>
</evidence>
<feature type="repeat" description="WD" evidence="3">
    <location>
        <begin position="130"/>
        <end position="164"/>
    </location>
</feature>
<feature type="repeat" description="WD" evidence="3">
    <location>
        <begin position="86"/>
        <end position="117"/>
    </location>
</feature>
<dbReference type="AlphaFoldDB" id="A0A6G1HYZ7"/>
<feature type="compositionally biased region" description="Basic and acidic residues" evidence="4">
    <location>
        <begin position="1036"/>
        <end position="1050"/>
    </location>
</feature>
<evidence type="ECO:0000256" key="2">
    <source>
        <dbReference type="ARBA" id="ARBA00022737"/>
    </source>
</evidence>
<sequence>MVRKQQKRISYVLPLANSTVGHRLGVNGLAVDSYGSILYSGGRDGVICAWDLNLDLNPSDGRSRHSSLTGDELAKNPPPTALKQQVQAHTHWINDIVLVKSNEALVSASSDITVKLWRPAAHDVQRPQTIGLHGDYVKCLASSGLQNWVASGGLDRKICLWDLNGAGQQLQINVGEDENTAKGSVYALAATPTMIASGGPESIVRIWDPRSGKRITKFVGHTDNIRDVLIAQDGDTVMTASSDQTVKVWSMTAGRCMYTLTMHNDSVWSLYSDHPQLSVFYSSDRSGLVAKTDTRGCSEMDEGLSVAICQEHEGVNRVVNAADYIWTATSSSSINRWRDVDTDAEVTVPDSYTFRRISVATTKSRIPSPPNYYSPTPPRGQKQIPFKYTLRLSNTAPFPVHRLREETATIYSGTSMRKASEGITSDDMSQGVPIHSLPEYTIEGQHGLIKHVMLNDRRRVLTVDTAGEVTMWDLIKCIPVKSFGKRHLDAVFAQVNTAETIAHWCAVDTRTGSLTCTLEENNCFDAEMYADDAELEENAEFREDQRINIGAWILRYLFANLIDEEIRRDEIYRRELLDAKKKVLERAKAPTNIIIPPSDLTSWGDASGPASASTLRPNGLNFLTPGIGIGLATPGPPQLQTPGLPPGTPGEGEERHARTSGDKARFGGDYFTSQQGANAAHPGATQAGTTQAGSAAAPPPTPGGDGTGQTFLVPPTPSEPAVQSLDPEKEGQEKGRFGMSRLRMNFGMKSLKKTQTSDSTKPVVAEAPSEDSDSRSSKTEEVVIEPNFLGTIQRIRQRYEQDLNAQVNDDVETPELESHITPSLPNETPVLKPPPNTTILIQEDRIDSGGVADLFEGTVGNVGQHADLVEKVAPTWLGDLLLRNERVPKDIVKISFVLEPIQGLLPDVSNENNPRLNATRMLRARKVLAYIAERIEPVPETPDPNALKPEQYLELYCQNQLIPPTMTLATIRAHVWRGGGDIILSYKANGRKEIQHAPLAAAQIAFQETPAKGTASFTGSHRSQRSQGSQDQYWTGEDRRAAGEREKGRY</sequence>
<protein>
    <submittedName>
        <fullName evidence="5">WD40 repeat-like protein</fullName>
    </submittedName>
</protein>
<dbReference type="InterPro" id="IPR036322">
    <property type="entry name" value="WD40_repeat_dom_sf"/>
</dbReference>
<feature type="compositionally biased region" description="Pro residues" evidence="4">
    <location>
        <begin position="634"/>
        <end position="648"/>
    </location>
</feature>
<dbReference type="InterPro" id="IPR001680">
    <property type="entry name" value="WD40_rpt"/>
</dbReference>
<accession>A0A6G1HYZ7</accession>
<dbReference type="CDD" id="cd00200">
    <property type="entry name" value="WD40"/>
    <property type="match status" value="1"/>
</dbReference>
<evidence type="ECO:0000256" key="4">
    <source>
        <dbReference type="SAM" id="MobiDB-lite"/>
    </source>
</evidence>
<keyword evidence="6" id="KW-1185">Reference proteome</keyword>
<dbReference type="EMBL" id="ML996693">
    <property type="protein sequence ID" value="KAF2401283.1"/>
    <property type="molecule type" value="Genomic_DNA"/>
</dbReference>
<dbReference type="OrthoDB" id="2421129at2759"/>
<dbReference type="InterPro" id="IPR021772">
    <property type="entry name" value="WDR48/Bun107"/>
</dbReference>
<feature type="compositionally biased region" description="Basic and acidic residues" evidence="4">
    <location>
        <begin position="772"/>
        <end position="781"/>
    </location>
</feature>
<evidence type="ECO:0000256" key="1">
    <source>
        <dbReference type="ARBA" id="ARBA00022574"/>
    </source>
</evidence>
<evidence type="ECO:0000313" key="6">
    <source>
        <dbReference type="Proteomes" id="UP000799640"/>
    </source>
</evidence>
<name>A0A6G1HYZ7_9PEZI</name>
<dbReference type="InterPro" id="IPR015943">
    <property type="entry name" value="WD40/YVTN_repeat-like_dom_sf"/>
</dbReference>
<dbReference type="Pfam" id="PF11816">
    <property type="entry name" value="DUF3337"/>
    <property type="match status" value="1"/>
</dbReference>
<dbReference type="PROSITE" id="PS50294">
    <property type="entry name" value="WD_REPEATS_REGION"/>
    <property type="match status" value="3"/>
</dbReference>
<dbReference type="InterPro" id="IPR051246">
    <property type="entry name" value="WDR48"/>
</dbReference>
<feature type="compositionally biased region" description="Basic and acidic residues" evidence="4">
    <location>
        <begin position="652"/>
        <end position="666"/>
    </location>
</feature>
<keyword evidence="2" id="KW-0677">Repeat</keyword>
<dbReference type="FunFam" id="2.130.10.10:FF:001614">
    <property type="entry name" value="WD repeat protein"/>
    <property type="match status" value="1"/>
</dbReference>
<dbReference type="PROSITE" id="PS00678">
    <property type="entry name" value="WD_REPEATS_1"/>
    <property type="match status" value="2"/>
</dbReference>